<evidence type="ECO:0000259" key="9">
    <source>
        <dbReference type="Pfam" id="PF01435"/>
    </source>
</evidence>
<reference evidence="10 11" key="1">
    <citation type="journal article" date="2010" name="ChemBioChem">
        <title>Cloning and characterization of the biosynthetic gene cluster of 16-membered macrolide antibiotic FD-891: involvement of a dual functional cytochrome P450 monooxygenase catalyzing epoxidation and hydroxylation.</title>
        <authorList>
            <person name="Kudo F."/>
            <person name="Motegi A."/>
            <person name="Mizoue K."/>
            <person name="Eguchi T."/>
        </authorList>
    </citation>
    <scope>NUCLEOTIDE SEQUENCE [LARGE SCALE GENOMIC DNA]</scope>
    <source>
        <strain evidence="10 11">A-8890</strain>
    </source>
</reference>
<evidence type="ECO:0000256" key="1">
    <source>
        <dbReference type="ARBA" id="ARBA00001947"/>
    </source>
</evidence>
<evidence type="ECO:0000256" key="2">
    <source>
        <dbReference type="ARBA" id="ARBA00022670"/>
    </source>
</evidence>
<comment type="cofactor">
    <cofactor evidence="1">
        <name>Zn(2+)</name>
        <dbReference type="ChEBI" id="CHEBI:29105"/>
    </cofactor>
</comment>
<gene>
    <name evidence="10" type="ORF">SGFS_031480</name>
</gene>
<feature type="transmembrane region" description="Helical" evidence="8">
    <location>
        <begin position="273"/>
        <end position="292"/>
    </location>
</feature>
<feature type="domain" description="Peptidase M48" evidence="9">
    <location>
        <begin position="223"/>
        <end position="347"/>
    </location>
</feature>
<dbReference type="Proteomes" id="UP001321542">
    <property type="component" value="Chromosome"/>
</dbReference>
<dbReference type="EMBL" id="AP018448">
    <property type="protein sequence ID" value="BBC31854.1"/>
    <property type="molecule type" value="Genomic_DNA"/>
</dbReference>
<name>A0ABN5VFH8_9ACTN</name>
<dbReference type="InterPro" id="IPR001915">
    <property type="entry name" value="Peptidase_M48"/>
</dbReference>
<keyword evidence="6" id="KW-0482">Metalloprotease</keyword>
<feature type="transmembrane region" description="Helical" evidence="8">
    <location>
        <begin position="116"/>
        <end position="136"/>
    </location>
</feature>
<feature type="compositionally biased region" description="Low complexity" evidence="7">
    <location>
        <begin position="31"/>
        <end position="45"/>
    </location>
</feature>
<feature type="transmembrane region" description="Helical" evidence="8">
    <location>
        <begin position="389"/>
        <end position="409"/>
    </location>
</feature>
<keyword evidence="11" id="KW-1185">Reference proteome</keyword>
<feature type="transmembrane region" description="Helical" evidence="8">
    <location>
        <begin position="242"/>
        <end position="261"/>
    </location>
</feature>
<organism evidence="10 11">
    <name type="scientific">Streptomyces graminofaciens</name>
    <dbReference type="NCBI Taxonomy" id="68212"/>
    <lineage>
        <taxon>Bacteria</taxon>
        <taxon>Bacillati</taxon>
        <taxon>Actinomycetota</taxon>
        <taxon>Actinomycetes</taxon>
        <taxon>Kitasatosporales</taxon>
        <taxon>Streptomycetaceae</taxon>
        <taxon>Streptomyces</taxon>
    </lineage>
</organism>
<keyword evidence="4" id="KW-0378">Hydrolase</keyword>
<evidence type="ECO:0000313" key="11">
    <source>
        <dbReference type="Proteomes" id="UP001321542"/>
    </source>
</evidence>
<evidence type="ECO:0000313" key="10">
    <source>
        <dbReference type="EMBL" id="BBC31854.1"/>
    </source>
</evidence>
<keyword evidence="5" id="KW-0862">Zinc</keyword>
<keyword evidence="2" id="KW-0645">Protease</keyword>
<protein>
    <recommendedName>
        <fullName evidence="9">Peptidase M48 domain-containing protein</fullName>
    </recommendedName>
</protein>
<feature type="transmembrane region" description="Helical" evidence="8">
    <location>
        <begin position="52"/>
        <end position="72"/>
    </location>
</feature>
<feature type="transmembrane region" description="Helical" evidence="8">
    <location>
        <begin position="481"/>
        <end position="500"/>
    </location>
</feature>
<proteinExistence type="predicted"/>
<feature type="region of interest" description="Disordered" evidence="7">
    <location>
        <begin position="613"/>
        <end position="651"/>
    </location>
</feature>
<keyword evidence="8" id="KW-0472">Membrane</keyword>
<feature type="transmembrane region" description="Helical" evidence="8">
    <location>
        <begin position="354"/>
        <end position="377"/>
    </location>
</feature>
<feature type="compositionally biased region" description="Basic and acidic residues" evidence="7">
    <location>
        <begin position="622"/>
        <end position="634"/>
    </location>
</feature>
<feature type="transmembrane region" description="Helical" evidence="8">
    <location>
        <begin position="587"/>
        <end position="609"/>
    </location>
</feature>
<feature type="region of interest" description="Disordered" evidence="7">
    <location>
        <begin position="1"/>
        <end position="45"/>
    </location>
</feature>
<evidence type="ECO:0000256" key="4">
    <source>
        <dbReference type="ARBA" id="ARBA00022801"/>
    </source>
</evidence>
<evidence type="ECO:0000256" key="8">
    <source>
        <dbReference type="SAM" id="Phobius"/>
    </source>
</evidence>
<feature type="transmembrane region" description="Helical" evidence="8">
    <location>
        <begin position="434"/>
        <end position="452"/>
    </location>
</feature>
<keyword evidence="3" id="KW-0479">Metal-binding</keyword>
<dbReference type="Pfam" id="PF01435">
    <property type="entry name" value="Peptidase_M48"/>
    <property type="match status" value="1"/>
</dbReference>
<evidence type="ECO:0000256" key="3">
    <source>
        <dbReference type="ARBA" id="ARBA00022723"/>
    </source>
</evidence>
<keyword evidence="8" id="KW-1133">Transmembrane helix</keyword>
<keyword evidence="8" id="KW-0812">Transmembrane</keyword>
<evidence type="ECO:0000256" key="5">
    <source>
        <dbReference type="ARBA" id="ARBA00022833"/>
    </source>
</evidence>
<dbReference type="RefSeq" id="WP_286250717.1">
    <property type="nucleotide sequence ID" value="NZ_AP018448.1"/>
</dbReference>
<sequence length="730" mass="77160">MRGRRPRTGASPHGSLRTHSSHDRFSRDGSSYDSPPATPSTSTLPHPTSTQFLLLLLMLGAASLFAGTWWGVLTRDGWASRRDGCLRRAAENAGPAPGDTAHCVHELLLRESAVTLIGPAVVLALAGLAVLLTTFWRLRRWRRHPLPVPGRTTAALKACLTETGYAPAGPPRLVVERRGGFGGVREEARAYGLFGRRYVVVANYTTLSTDTPWSESDGRIALAGLRHEIAHLRAGDVGRGRFAFHALWVFPCVVVLPLAVAAVGRPADLATALGWRLAAVTVVVLLAFAAFVRTREYEADAASDTAASDPGGMAFAVETSMARGRTRLPEFLRLHPHDRSRLRMLKTPGKPGRALLASCLIAGVAVGSAFQEIALLSEAATGGNSLVPYWLTGLLAGTGVTAVVSVSVWRRDLAPDAGPDAHGTPYAYAPLRDTVLPGALLGLALVVGSQLSPRAAAAWERLFPSALVTGDNYSLLGTRPLAALPLVAAPVVGGVVFLAWSRALARVRSRAAGTTVLTGTTVLIVLGGLVLSVPLALWFQLQRLVATSYVPPRAVARVLLDPVALGALGTTGLVALALLCPQRWRPALALACVCAALLPLTAMAVGTVVEHRAGPAPPLTRPSEETGSAHEIPERSLPIAPSATTPGRDPAVEPKLACYIFSSTPTERLHSPDGLEEVAERMKVTRDTGLRSVVLRVLKGLESARTDADTFDVEAAVLDLHAACKVVQDR</sequence>
<feature type="transmembrane region" description="Helical" evidence="8">
    <location>
        <begin position="559"/>
        <end position="580"/>
    </location>
</feature>
<evidence type="ECO:0000256" key="6">
    <source>
        <dbReference type="ARBA" id="ARBA00023049"/>
    </source>
</evidence>
<reference evidence="10 11" key="2">
    <citation type="journal article" date="2023" name="ChemBioChem">
        <title>Acyltransferase Domain Exchange between Two Independent Type I Polyketide Synthases in the Same Producer Strain of Macrolide Antibiotics.</title>
        <authorList>
            <person name="Kudo F."/>
            <person name="Kishikawa K."/>
            <person name="Tsuboi K."/>
            <person name="Kido T."/>
            <person name="Usui T."/>
            <person name="Hashimoto J."/>
            <person name="Shin-Ya K."/>
            <person name="Miyanaga A."/>
            <person name="Eguchi T."/>
        </authorList>
    </citation>
    <scope>NUCLEOTIDE SEQUENCE [LARGE SCALE GENOMIC DNA]</scope>
    <source>
        <strain evidence="10 11">A-8890</strain>
    </source>
</reference>
<feature type="transmembrane region" description="Helical" evidence="8">
    <location>
        <begin position="512"/>
        <end position="539"/>
    </location>
</feature>
<evidence type="ECO:0000256" key="7">
    <source>
        <dbReference type="SAM" id="MobiDB-lite"/>
    </source>
</evidence>
<accession>A0ABN5VFH8</accession>